<dbReference type="PANTHER" id="PTHR11040:SF211">
    <property type="entry name" value="ZINC TRANSPORTER ZIP11"/>
    <property type="match status" value="1"/>
</dbReference>
<feature type="transmembrane region" description="Helical" evidence="8">
    <location>
        <begin position="62"/>
        <end position="81"/>
    </location>
</feature>
<dbReference type="RefSeq" id="WP_010075850.1">
    <property type="nucleotide sequence ID" value="NC_014393.1"/>
</dbReference>
<comment type="subcellular location">
    <subcellularLocation>
        <location evidence="1">Cell membrane</location>
        <topology evidence="1">Multi-pass membrane protein</topology>
    </subcellularLocation>
</comment>
<dbReference type="InterPro" id="IPR003689">
    <property type="entry name" value="ZIP"/>
</dbReference>
<keyword evidence="7 8" id="KW-0472">Membrane</keyword>
<reference evidence="9 10" key="1">
    <citation type="submission" date="2010-08" db="EMBL/GenBank/DDBJ databases">
        <title>Complete sequence of Clostridium cellulovorans 743B.</title>
        <authorList>
            <consortium name="US DOE Joint Genome Institute"/>
            <person name="Lucas S."/>
            <person name="Copeland A."/>
            <person name="Lapidus A."/>
            <person name="Cheng J.-F."/>
            <person name="Bruce D."/>
            <person name="Goodwin L."/>
            <person name="Pitluck S."/>
            <person name="Chertkov O."/>
            <person name="Detter J.C."/>
            <person name="Han C."/>
            <person name="Tapia R."/>
            <person name="Land M."/>
            <person name="Hauser L."/>
            <person name="Chang Y.-J."/>
            <person name="Jeffries C."/>
            <person name="Kyrpides N."/>
            <person name="Ivanova N."/>
            <person name="Mikhailova N."/>
            <person name="Hemme C.L."/>
            <person name="Woyke T."/>
        </authorList>
    </citation>
    <scope>NUCLEOTIDE SEQUENCE [LARGE SCALE GENOMIC DNA]</scope>
    <source>
        <strain evidence="10">ATCC 35296 / DSM 3052 / OCM 3 / 743B</strain>
    </source>
</reference>
<gene>
    <name evidence="9" type="ordered locus">Clocel_3065</name>
</gene>
<evidence type="ECO:0000256" key="4">
    <source>
        <dbReference type="ARBA" id="ARBA00022692"/>
    </source>
</evidence>
<evidence type="ECO:0000256" key="3">
    <source>
        <dbReference type="ARBA" id="ARBA00022475"/>
    </source>
</evidence>
<keyword evidence="10" id="KW-1185">Reference proteome</keyword>
<dbReference type="OrthoDB" id="9787346at2"/>
<evidence type="ECO:0000313" key="9">
    <source>
        <dbReference type="EMBL" id="ADL52755.1"/>
    </source>
</evidence>
<keyword evidence="4 8" id="KW-0812">Transmembrane</keyword>
<evidence type="ECO:0000313" key="10">
    <source>
        <dbReference type="Proteomes" id="UP000002730"/>
    </source>
</evidence>
<proteinExistence type="inferred from homology"/>
<dbReference type="eggNOG" id="COG0428">
    <property type="taxonomic scope" value="Bacteria"/>
</dbReference>
<feature type="transmembrane region" description="Helical" evidence="8">
    <location>
        <begin position="221"/>
        <end position="238"/>
    </location>
</feature>
<evidence type="ECO:0000256" key="5">
    <source>
        <dbReference type="ARBA" id="ARBA00022833"/>
    </source>
</evidence>
<keyword evidence="3" id="KW-1003">Cell membrane</keyword>
<sequence length="239" mass="25782">MNVVYIIFIASIMAILGTVLGAFLGIIIKKPSEKFLGNVVGFASGLMLSVVAFDLIPEAVKWSLFGTLIFSLIGVLTLMVLESVIRRNDSKYNDHKKVAAMIALGLMFHNLPEGIIMGCGFFASGAIGFKMSLIIMIHDIPEGISFSAPLMVAREKRSRIILYAFLTAVPTVIGTFIGAYIGNVSPNLIGLSIAIAAGIMLYVITGEMLPESTKLWNGRTRTISTLIGFILGVFISNIF</sequence>
<evidence type="ECO:0000256" key="1">
    <source>
        <dbReference type="ARBA" id="ARBA00004651"/>
    </source>
</evidence>
<keyword evidence="6 8" id="KW-1133">Transmembrane helix</keyword>
<dbReference type="PANTHER" id="PTHR11040">
    <property type="entry name" value="ZINC/IRON TRANSPORTER"/>
    <property type="match status" value="1"/>
</dbReference>
<dbReference type="EMBL" id="CP002160">
    <property type="protein sequence ID" value="ADL52755.1"/>
    <property type="molecule type" value="Genomic_DNA"/>
</dbReference>
<feature type="transmembrane region" description="Helical" evidence="8">
    <location>
        <begin position="160"/>
        <end position="182"/>
    </location>
</feature>
<keyword evidence="5" id="KW-0862">Zinc</keyword>
<accession>D9STM1</accession>
<dbReference type="GO" id="GO:0005385">
    <property type="term" value="F:zinc ion transmembrane transporter activity"/>
    <property type="evidence" value="ECO:0007669"/>
    <property type="project" value="TreeGrafter"/>
</dbReference>
<dbReference type="Pfam" id="PF02535">
    <property type="entry name" value="Zip"/>
    <property type="match status" value="1"/>
</dbReference>
<dbReference type="Proteomes" id="UP000002730">
    <property type="component" value="Chromosome"/>
</dbReference>
<evidence type="ECO:0000256" key="2">
    <source>
        <dbReference type="ARBA" id="ARBA00006939"/>
    </source>
</evidence>
<feature type="transmembrane region" description="Helical" evidence="8">
    <location>
        <begin position="35"/>
        <end position="56"/>
    </location>
</feature>
<feature type="transmembrane region" description="Helical" evidence="8">
    <location>
        <begin position="6"/>
        <end position="28"/>
    </location>
</feature>
<evidence type="ECO:0000256" key="6">
    <source>
        <dbReference type="ARBA" id="ARBA00022989"/>
    </source>
</evidence>
<evidence type="ECO:0000256" key="7">
    <source>
        <dbReference type="ARBA" id="ARBA00023136"/>
    </source>
</evidence>
<dbReference type="GO" id="GO:0005886">
    <property type="term" value="C:plasma membrane"/>
    <property type="evidence" value="ECO:0007669"/>
    <property type="project" value="UniProtKB-SubCell"/>
</dbReference>
<dbReference type="HOGENOM" id="CLU_015114_1_3_9"/>
<dbReference type="STRING" id="573061.Clocel_3065"/>
<organism evidence="9 10">
    <name type="scientific">Clostridium cellulovorans (strain ATCC 35296 / DSM 3052 / OCM 3 / 743B)</name>
    <dbReference type="NCBI Taxonomy" id="573061"/>
    <lineage>
        <taxon>Bacteria</taxon>
        <taxon>Bacillati</taxon>
        <taxon>Bacillota</taxon>
        <taxon>Clostridia</taxon>
        <taxon>Eubacteriales</taxon>
        <taxon>Clostridiaceae</taxon>
        <taxon>Clostridium</taxon>
    </lineage>
</organism>
<feature type="transmembrane region" description="Helical" evidence="8">
    <location>
        <begin position="102"/>
        <end position="127"/>
    </location>
</feature>
<evidence type="ECO:0000256" key="8">
    <source>
        <dbReference type="SAM" id="Phobius"/>
    </source>
</evidence>
<feature type="transmembrane region" description="Helical" evidence="8">
    <location>
        <begin position="188"/>
        <end position="209"/>
    </location>
</feature>
<protein>
    <submittedName>
        <fullName evidence="9">Zinc/iron permease</fullName>
    </submittedName>
</protein>
<dbReference type="AlphaFoldDB" id="D9STM1"/>
<comment type="similarity">
    <text evidence="2">Belongs to the ZIP transporter (TC 2.A.5) family.</text>
</comment>
<name>D9STM1_CLOC7</name>
<dbReference type="KEGG" id="ccb:Clocel_3065"/>